<organism evidence="1 2">
    <name type="scientific">Athelia psychrophila</name>
    <dbReference type="NCBI Taxonomy" id="1759441"/>
    <lineage>
        <taxon>Eukaryota</taxon>
        <taxon>Fungi</taxon>
        <taxon>Dikarya</taxon>
        <taxon>Basidiomycota</taxon>
        <taxon>Agaricomycotina</taxon>
        <taxon>Agaricomycetes</taxon>
        <taxon>Agaricomycetidae</taxon>
        <taxon>Atheliales</taxon>
        <taxon>Atheliaceae</taxon>
        <taxon>Athelia</taxon>
    </lineage>
</organism>
<dbReference type="AlphaFoldDB" id="A0A166KA02"/>
<keyword evidence="2" id="KW-1185">Reference proteome</keyword>
<name>A0A166KA02_9AGAM</name>
<reference evidence="1 2" key="1">
    <citation type="journal article" date="2016" name="Mol. Biol. Evol.">
        <title>Comparative Genomics of Early-Diverging Mushroom-Forming Fungi Provides Insights into the Origins of Lignocellulose Decay Capabilities.</title>
        <authorList>
            <person name="Nagy L.G."/>
            <person name="Riley R."/>
            <person name="Tritt A."/>
            <person name="Adam C."/>
            <person name="Daum C."/>
            <person name="Floudas D."/>
            <person name="Sun H."/>
            <person name="Yadav J.S."/>
            <person name="Pangilinan J."/>
            <person name="Larsson K.H."/>
            <person name="Matsuura K."/>
            <person name="Barry K."/>
            <person name="Labutti K."/>
            <person name="Kuo R."/>
            <person name="Ohm R.A."/>
            <person name="Bhattacharya S.S."/>
            <person name="Shirouzu T."/>
            <person name="Yoshinaga Y."/>
            <person name="Martin F.M."/>
            <person name="Grigoriev I.V."/>
            <person name="Hibbett D.S."/>
        </authorList>
    </citation>
    <scope>NUCLEOTIDE SEQUENCE [LARGE SCALE GENOMIC DNA]</scope>
    <source>
        <strain evidence="1 2">CBS 109695</strain>
    </source>
</reference>
<gene>
    <name evidence="1" type="ORF">FIBSPDRAFT_499878</name>
</gene>
<dbReference type="Proteomes" id="UP000076532">
    <property type="component" value="Unassembled WGS sequence"/>
</dbReference>
<evidence type="ECO:0000313" key="1">
    <source>
        <dbReference type="EMBL" id="KZP21688.1"/>
    </source>
</evidence>
<evidence type="ECO:0000313" key="2">
    <source>
        <dbReference type="Proteomes" id="UP000076532"/>
    </source>
</evidence>
<protein>
    <submittedName>
        <fullName evidence="1">Uncharacterized protein</fullName>
    </submittedName>
</protein>
<sequence length="176" mass="19659">MFSIHFSTSCFPCVLTYFIYLRQNLPPAPALPPSGPTGRQLACTTSVLYSFLNLLLPLRADLLCLLLTEFTPLPLPLPDRLDDHRYLQLSVLYSFLNSILPLHADLLCLPPTGSATLPLPGSRLISPPESPLPCPSLNVWATVHIYFVYTSYRHYPCPLLDLLDGALADLWLLQVR</sequence>
<proteinExistence type="predicted"/>
<dbReference type="EMBL" id="KV417545">
    <property type="protein sequence ID" value="KZP21688.1"/>
    <property type="molecule type" value="Genomic_DNA"/>
</dbReference>
<accession>A0A166KA02</accession>